<organism evidence="2 3">
    <name type="scientific">Periplaneta americana</name>
    <name type="common">American cockroach</name>
    <name type="synonym">Blatta americana</name>
    <dbReference type="NCBI Taxonomy" id="6978"/>
    <lineage>
        <taxon>Eukaryota</taxon>
        <taxon>Metazoa</taxon>
        <taxon>Ecdysozoa</taxon>
        <taxon>Arthropoda</taxon>
        <taxon>Hexapoda</taxon>
        <taxon>Insecta</taxon>
        <taxon>Pterygota</taxon>
        <taxon>Neoptera</taxon>
        <taxon>Polyneoptera</taxon>
        <taxon>Dictyoptera</taxon>
        <taxon>Blattodea</taxon>
        <taxon>Blattoidea</taxon>
        <taxon>Blattidae</taxon>
        <taxon>Blattinae</taxon>
        <taxon>Periplaneta</taxon>
    </lineage>
</organism>
<dbReference type="InterPro" id="IPR000477">
    <property type="entry name" value="RT_dom"/>
</dbReference>
<dbReference type="PANTHER" id="PTHR31635:SF196">
    <property type="entry name" value="REVERSE TRANSCRIPTASE DOMAIN-CONTAINING PROTEIN-RELATED"/>
    <property type="match status" value="1"/>
</dbReference>
<dbReference type="Pfam" id="PF00078">
    <property type="entry name" value="RVT_1"/>
    <property type="match status" value="1"/>
</dbReference>
<evidence type="ECO:0000313" key="2">
    <source>
        <dbReference type="EMBL" id="KAJ4447429.1"/>
    </source>
</evidence>
<dbReference type="Proteomes" id="UP001148838">
    <property type="component" value="Unassembled WGS sequence"/>
</dbReference>
<name>A0ABQ8TLA6_PERAM</name>
<comment type="caution">
    <text evidence="2">The sequence shown here is derived from an EMBL/GenBank/DDBJ whole genome shotgun (WGS) entry which is preliminary data.</text>
</comment>
<gene>
    <name evidence="2" type="ORF">ANN_09436</name>
</gene>
<proteinExistence type="predicted"/>
<protein>
    <recommendedName>
        <fullName evidence="1">Reverse transcriptase domain-containing protein</fullName>
    </recommendedName>
</protein>
<evidence type="ECO:0000313" key="3">
    <source>
        <dbReference type="Proteomes" id="UP001148838"/>
    </source>
</evidence>
<dbReference type="CDD" id="cd01650">
    <property type="entry name" value="RT_nLTR_like"/>
    <property type="match status" value="1"/>
</dbReference>
<dbReference type="PANTHER" id="PTHR31635">
    <property type="entry name" value="REVERSE TRANSCRIPTASE DOMAIN-CONTAINING PROTEIN-RELATED"/>
    <property type="match status" value="1"/>
</dbReference>
<dbReference type="SUPFAM" id="SSF56672">
    <property type="entry name" value="DNA/RNA polymerases"/>
    <property type="match status" value="1"/>
</dbReference>
<sequence>MERTIVTSKINSAEEEDKMNISHLVKERKRCNSHFVTKIEDGKTEYSKQKDIIAIFHRYFTDMFDDKSVHVSQNFNPNPIRDEFTHVLNEIVQKGELSPSQRQGIMALIKKIPHPKTAEHYRPITLLNTDYKILARIVNNRLKSILQDIIHETQFAGVKTRSVFDSTIAIRDLLAYHTKLGRKGLLISIDFSKAFDKIRHVFLFHTLQRYGFDTNFIKKVKIFYTNISSTLQINGHYSKPIAINRSVRKGCPLFMSLFVIALNPLLEYLHQSLTGLNLQTTRLTKLSYADDVNILLYNDLEIPRMWQILQKFEEDSGLNINISKSRVLPLGKWENPPHCPPLLTTDKVKILGVIHSSNWNKIQGLNWNPIVAKIKGKLQTSYPRENCLNNRILNLNTYILSLLWYVAQVIPIPMNYSDNYKQQSHGISGNEPYLGCHFQQPLREEGGLDFIRIPTKCASLLVSRYLKQQQTDNMAAKNLHFSKTLFRQVLKMT</sequence>
<dbReference type="EMBL" id="JAJSOF020000005">
    <property type="protein sequence ID" value="KAJ4447429.1"/>
    <property type="molecule type" value="Genomic_DNA"/>
</dbReference>
<evidence type="ECO:0000259" key="1">
    <source>
        <dbReference type="PROSITE" id="PS50878"/>
    </source>
</evidence>
<feature type="domain" description="Reverse transcriptase" evidence="1">
    <location>
        <begin position="90"/>
        <end position="355"/>
    </location>
</feature>
<dbReference type="InterPro" id="IPR043502">
    <property type="entry name" value="DNA/RNA_pol_sf"/>
</dbReference>
<accession>A0ABQ8TLA6</accession>
<keyword evidence="3" id="KW-1185">Reference proteome</keyword>
<reference evidence="2 3" key="1">
    <citation type="journal article" date="2022" name="Allergy">
        <title>Genome assembly and annotation of Periplaneta americana reveal a comprehensive cockroach allergen profile.</title>
        <authorList>
            <person name="Wang L."/>
            <person name="Xiong Q."/>
            <person name="Saelim N."/>
            <person name="Wang L."/>
            <person name="Nong W."/>
            <person name="Wan A.T."/>
            <person name="Shi M."/>
            <person name="Liu X."/>
            <person name="Cao Q."/>
            <person name="Hui J.H.L."/>
            <person name="Sookrung N."/>
            <person name="Leung T.F."/>
            <person name="Tungtrongchitr A."/>
            <person name="Tsui S.K.W."/>
        </authorList>
    </citation>
    <scope>NUCLEOTIDE SEQUENCE [LARGE SCALE GENOMIC DNA]</scope>
    <source>
        <strain evidence="2">PWHHKU_190912</strain>
    </source>
</reference>
<dbReference type="PROSITE" id="PS50878">
    <property type="entry name" value="RT_POL"/>
    <property type="match status" value="1"/>
</dbReference>